<evidence type="ECO:0000256" key="1">
    <source>
        <dbReference type="SAM" id="MobiDB-lite"/>
    </source>
</evidence>
<feature type="transmembrane region" description="Helical" evidence="2">
    <location>
        <begin position="40"/>
        <end position="58"/>
    </location>
</feature>
<sequence length="231" mass="23704">MTLSTNTERMADGSSRDQGLGLRSTLGQVTKKRPRRLGQWVATMLFVLVVVLGLVTLFQSQSDRVEVLVVTNPVAAGQVIDKDDVRPAQVAGVDGAVHASDIESIVGKRAAAGLVDGQVLTDAALSEEEVPADGERLVAIRLDKGRVPGGLIAGDLVDVLAAPPEGDPGTKAELEAPKVLATGARVDSVGKTPEGAVVVTVLVEDGLADVIAAHSAAGQVTIVQAPLSGEE</sequence>
<dbReference type="InterPro" id="IPR013974">
    <property type="entry name" value="SAF"/>
</dbReference>
<dbReference type="AlphaFoldDB" id="A0A417Y6Z7"/>
<dbReference type="Pfam" id="PF08666">
    <property type="entry name" value="SAF"/>
    <property type="match status" value="1"/>
</dbReference>
<dbReference type="Gene3D" id="3.90.1210.10">
    <property type="entry name" value="Antifreeze-like/N-acetylneuraminic acid synthase C-terminal domain"/>
    <property type="match status" value="1"/>
</dbReference>
<dbReference type="OrthoDB" id="3827005at2"/>
<feature type="region of interest" description="Disordered" evidence="1">
    <location>
        <begin position="1"/>
        <end position="24"/>
    </location>
</feature>
<organism evidence="4 5">
    <name type="scientific">Nocardioides immobilis</name>
    <dbReference type="NCBI Taxonomy" id="2049295"/>
    <lineage>
        <taxon>Bacteria</taxon>
        <taxon>Bacillati</taxon>
        <taxon>Actinomycetota</taxon>
        <taxon>Actinomycetes</taxon>
        <taxon>Propionibacteriales</taxon>
        <taxon>Nocardioidaceae</taxon>
        <taxon>Nocardioides</taxon>
    </lineage>
</organism>
<keyword evidence="2" id="KW-1133">Transmembrane helix</keyword>
<dbReference type="CDD" id="cd11614">
    <property type="entry name" value="SAF_CpaB_FlgA_like"/>
    <property type="match status" value="1"/>
</dbReference>
<keyword evidence="5" id="KW-1185">Reference proteome</keyword>
<evidence type="ECO:0000313" key="5">
    <source>
        <dbReference type="Proteomes" id="UP000283644"/>
    </source>
</evidence>
<dbReference type="SMART" id="SM00858">
    <property type="entry name" value="SAF"/>
    <property type="match status" value="1"/>
</dbReference>
<dbReference type="Proteomes" id="UP000283644">
    <property type="component" value="Unassembled WGS sequence"/>
</dbReference>
<reference evidence="4 5" key="1">
    <citation type="submission" date="2018-09" db="EMBL/GenBank/DDBJ databases">
        <title>Genome sequencing of Nocardioides immobilis CCTCC AB 2017083 for comparison to Nocardioides silvaticus.</title>
        <authorList>
            <person name="Li C."/>
            <person name="Wang G."/>
        </authorList>
    </citation>
    <scope>NUCLEOTIDE SEQUENCE [LARGE SCALE GENOMIC DNA]</scope>
    <source>
        <strain evidence="4 5">CCTCC AB 2017083</strain>
    </source>
</reference>
<accession>A0A417Y6Z7</accession>
<comment type="caution">
    <text evidence="4">The sequence shown here is derived from an EMBL/GenBank/DDBJ whole genome shotgun (WGS) entry which is preliminary data.</text>
</comment>
<keyword evidence="2" id="KW-0812">Transmembrane</keyword>
<dbReference type="RefSeq" id="WP_118923151.1">
    <property type="nucleotide sequence ID" value="NZ_QXGH01000010.1"/>
</dbReference>
<keyword evidence="2" id="KW-0472">Membrane</keyword>
<proteinExistence type="predicted"/>
<feature type="domain" description="SAF" evidence="3">
    <location>
        <begin position="65"/>
        <end position="126"/>
    </location>
</feature>
<dbReference type="EMBL" id="QXGH01000010">
    <property type="protein sequence ID" value="RHW28281.1"/>
    <property type="molecule type" value="Genomic_DNA"/>
</dbReference>
<gene>
    <name evidence="4" type="ORF">D0Z08_04695</name>
</gene>
<evidence type="ECO:0000313" key="4">
    <source>
        <dbReference type="EMBL" id="RHW28281.1"/>
    </source>
</evidence>
<evidence type="ECO:0000259" key="3">
    <source>
        <dbReference type="SMART" id="SM00858"/>
    </source>
</evidence>
<protein>
    <recommendedName>
        <fullName evidence="3">SAF domain-containing protein</fullName>
    </recommendedName>
</protein>
<evidence type="ECO:0000256" key="2">
    <source>
        <dbReference type="SAM" id="Phobius"/>
    </source>
</evidence>
<name>A0A417Y6Z7_9ACTN</name>